<dbReference type="AlphaFoldDB" id="A0A1I7W672"/>
<organism evidence="1 2">
    <name type="scientific">Heterorhabditis bacteriophora</name>
    <name type="common">Entomopathogenic nematode worm</name>
    <dbReference type="NCBI Taxonomy" id="37862"/>
    <lineage>
        <taxon>Eukaryota</taxon>
        <taxon>Metazoa</taxon>
        <taxon>Ecdysozoa</taxon>
        <taxon>Nematoda</taxon>
        <taxon>Chromadorea</taxon>
        <taxon>Rhabditida</taxon>
        <taxon>Rhabditina</taxon>
        <taxon>Rhabditomorpha</taxon>
        <taxon>Strongyloidea</taxon>
        <taxon>Heterorhabditidae</taxon>
        <taxon>Heterorhabditis</taxon>
    </lineage>
</organism>
<dbReference type="Proteomes" id="UP000095283">
    <property type="component" value="Unplaced"/>
</dbReference>
<dbReference type="GO" id="GO:0042284">
    <property type="term" value="F:sphingolipid delta-4 desaturase activity"/>
    <property type="evidence" value="ECO:0007669"/>
    <property type="project" value="TreeGrafter"/>
</dbReference>
<dbReference type="GO" id="GO:0046513">
    <property type="term" value="P:ceramide biosynthetic process"/>
    <property type="evidence" value="ECO:0007669"/>
    <property type="project" value="TreeGrafter"/>
</dbReference>
<evidence type="ECO:0000313" key="1">
    <source>
        <dbReference type="Proteomes" id="UP000095283"/>
    </source>
</evidence>
<evidence type="ECO:0000313" key="2">
    <source>
        <dbReference type="WBParaSite" id="Hba_00113"/>
    </source>
</evidence>
<sequence length="137" mass="16382">MIYRNKFFPDRYCSLYGHNNFSYYGPINLVTFNVGHHVEHHDFPFVSGVNLPKIRTIAPEYYENLKVHRSWLWMMYDFVTNPDMTLRSRIKRKYAKESEFSFYGVGINETSNMYKTIQKDKANKASCRFQLSEQVIL</sequence>
<dbReference type="PANTHER" id="PTHR12879">
    <property type="entry name" value="SPHINGOLIPID DELTA 4 DESATURASE/C-4 HYDROXYLASE PROTEIN DES2"/>
    <property type="match status" value="1"/>
</dbReference>
<dbReference type="GO" id="GO:0016020">
    <property type="term" value="C:membrane"/>
    <property type="evidence" value="ECO:0007669"/>
    <property type="project" value="GOC"/>
</dbReference>
<protein>
    <submittedName>
        <fullName evidence="2">FA_desaturase domain-containing protein</fullName>
    </submittedName>
</protein>
<reference evidence="2" key="1">
    <citation type="submission" date="2016-11" db="UniProtKB">
        <authorList>
            <consortium name="WormBaseParasite"/>
        </authorList>
    </citation>
    <scope>IDENTIFICATION</scope>
</reference>
<dbReference type="WBParaSite" id="Hba_00113">
    <property type="protein sequence ID" value="Hba_00113"/>
    <property type="gene ID" value="Hba_00113"/>
</dbReference>
<dbReference type="PANTHER" id="PTHR12879:SF8">
    <property type="entry name" value="SPHINGOLIPID DELTA(4)-DESATURASE DES1"/>
    <property type="match status" value="1"/>
</dbReference>
<keyword evidence="1" id="KW-1185">Reference proteome</keyword>
<name>A0A1I7W672_HETBA</name>
<accession>A0A1I7W672</accession>
<proteinExistence type="predicted"/>